<comment type="caution">
    <text evidence="2">The sequence shown here is derived from an EMBL/GenBank/DDBJ whole genome shotgun (WGS) entry which is preliminary data.</text>
</comment>
<dbReference type="PANTHER" id="PTHR47447">
    <property type="entry name" value="OS03G0856100 PROTEIN"/>
    <property type="match status" value="1"/>
</dbReference>
<dbReference type="InterPro" id="IPR002885">
    <property type="entry name" value="PPR_rpt"/>
</dbReference>
<dbReference type="AlphaFoldDB" id="A0A813J629"/>
<accession>A0A813J629</accession>
<dbReference type="Pfam" id="PF01535">
    <property type="entry name" value="PPR"/>
    <property type="match status" value="1"/>
</dbReference>
<proteinExistence type="predicted"/>
<dbReference type="Proteomes" id="UP000626109">
    <property type="component" value="Unassembled WGS sequence"/>
</dbReference>
<evidence type="ECO:0000313" key="3">
    <source>
        <dbReference type="Proteomes" id="UP000626109"/>
    </source>
</evidence>
<evidence type="ECO:0000256" key="1">
    <source>
        <dbReference type="ARBA" id="ARBA00022737"/>
    </source>
</evidence>
<protein>
    <submittedName>
        <fullName evidence="2">Uncharacterized protein</fullName>
    </submittedName>
</protein>
<sequence length="184" mass="19822">MLQKLQAPFADRGFRCQRRGASQPVRERTNCISAYGRRSLWKEALEVLGGLREIRLAPDLVVFSATARATGGRGEPGRWRHALALLQQALLLQLQEELGAASSSEERAAWEQKQLVGCFGAAIGACASEGCWTQALHLLVSLQHLGLKADAAACSSAASACSRSSQWSHALMLFRFSEALGQAG</sequence>
<keyword evidence="1" id="KW-0677">Repeat</keyword>
<dbReference type="EMBL" id="CAJNNW010019147">
    <property type="protein sequence ID" value="CAE8664027.1"/>
    <property type="molecule type" value="Genomic_DNA"/>
</dbReference>
<evidence type="ECO:0000313" key="2">
    <source>
        <dbReference type="EMBL" id="CAE8664027.1"/>
    </source>
</evidence>
<gene>
    <name evidence="2" type="ORF">PGLA2088_LOCUS15464</name>
</gene>
<feature type="non-terminal residue" evidence="2">
    <location>
        <position position="1"/>
    </location>
</feature>
<dbReference type="InterPro" id="IPR011990">
    <property type="entry name" value="TPR-like_helical_dom_sf"/>
</dbReference>
<reference evidence="2" key="1">
    <citation type="submission" date="2021-02" db="EMBL/GenBank/DDBJ databases">
        <authorList>
            <person name="Dougan E. K."/>
            <person name="Rhodes N."/>
            <person name="Thang M."/>
            <person name="Chan C."/>
        </authorList>
    </citation>
    <scope>NUCLEOTIDE SEQUENCE</scope>
</reference>
<organism evidence="2 3">
    <name type="scientific">Polarella glacialis</name>
    <name type="common">Dinoflagellate</name>
    <dbReference type="NCBI Taxonomy" id="89957"/>
    <lineage>
        <taxon>Eukaryota</taxon>
        <taxon>Sar</taxon>
        <taxon>Alveolata</taxon>
        <taxon>Dinophyceae</taxon>
        <taxon>Suessiales</taxon>
        <taxon>Suessiaceae</taxon>
        <taxon>Polarella</taxon>
    </lineage>
</organism>
<dbReference type="PANTHER" id="PTHR47447:SF17">
    <property type="entry name" value="OS12G0638900 PROTEIN"/>
    <property type="match status" value="1"/>
</dbReference>
<name>A0A813J629_POLGL</name>
<dbReference type="Gene3D" id="1.25.40.10">
    <property type="entry name" value="Tetratricopeptide repeat domain"/>
    <property type="match status" value="1"/>
</dbReference>